<reference evidence="3" key="1">
    <citation type="submission" date="2019-02" db="EMBL/GenBank/DDBJ databases">
        <authorList>
            <person name="Gruber-Vodicka R. H."/>
            <person name="Seah K. B. B."/>
        </authorList>
    </citation>
    <scope>NUCLEOTIDE SEQUENCE</scope>
    <source>
        <strain evidence="2">BECK_BY1</strain>
        <strain evidence="3">BECK_BY2</strain>
        <strain evidence="1">BECK_BY3</strain>
    </source>
</reference>
<dbReference type="Pfam" id="PF06258">
    <property type="entry name" value="Mito_fiss_Elm1"/>
    <property type="match status" value="1"/>
</dbReference>
<evidence type="ECO:0000313" key="1">
    <source>
        <dbReference type="EMBL" id="VFK57821.1"/>
    </source>
</evidence>
<organism evidence="3">
    <name type="scientific">Candidatus Kentrum sp. TUN</name>
    <dbReference type="NCBI Taxonomy" id="2126343"/>
    <lineage>
        <taxon>Bacteria</taxon>
        <taxon>Pseudomonadati</taxon>
        <taxon>Pseudomonadota</taxon>
        <taxon>Gammaproteobacteria</taxon>
        <taxon>Candidatus Kentrum</taxon>
    </lineage>
</organism>
<dbReference type="AlphaFoldDB" id="A0A451AL92"/>
<evidence type="ECO:0000313" key="3">
    <source>
        <dbReference type="EMBL" id="VFK66797.1"/>
    </source>
</evidence>
<accession>A0A451AL92</accession>
<protein>
    <submittedName>
        <fullName evidence="3">Fission protein ELM1</fullName>
    </submittedName>
</protein>
<gene>
    <name evidence="2" type="ORF">BECKTUN1418D_GA0071000_11435</name>
    <name evidence="3" type="ORF">BECKTUN1418E_GA0071001_11255</name>
    <name evidence="1" type="ORF">BECKTUN1418F_GA0071002_11273</name>
</gene>
<dbReference type="EMBL" id="CAADFY010000127">
    <property type="protein sequence ID" value="VFK57821.1"/>
    <property type="molecule type" value="Genomic_DNA"/>
</dbReference>
<dbReference type="InterPro" id="IPR009367">
    <property type="entry name" value="Elm1-like"/>
</dbReference>
<proteinExistence type="predicted"/>
<dbReference type="EMBL" id="CAADFV010000125">
    <property type="protein sequence ID" value="VFK66797.1"/>
    <property type="molecule type" value="Genomic_DNA"/>
</dbReference>
<sequence length="378" mass="43105">MQSKLNVWILSDSVPGHINQAYGLVKWMSDRYRMYCLEIPVHIRTKALSRLWMPFLLRRGHRGARVAIFAHQFGVPHPPPFATPDEQGLIPNEPGSPLSIMGFPHNNVDLIISAGGNTSFINAALAVWLGCDNIFIGSPRRLSSDMFTAHLTLERVGENNNIVMDLPPTLIDPVKLRQKAPIEKKELGVLKGRPVYALIIGGDGAGFQYERNDWVYFVSVMKKHRDQDRAQWLLTTSRRTTRKNDALIKEILRATLPEDSVLERVIWSDTPRKVMQAYLSAADRIFVTADSMSMISECISTEKPVTLLHPKHASPDKRYQAAIEKFIRLGFCSWDKRHEADWQETGNMVPENKAKIQDIRSNLLSRLETRIESLRFFH</sequence>
<name>A0A451AL92_9GAMM</name>
<evidence type="ECO:0000313" key="2">
    <source>
        <dbReference type="EMBL" id="VFK61090.1"/>
    </source>
</evidence>
<dbReference type="EMBL" id="CAADFX010000143">
    <property type="protein sequence ID" value="VFK61090.1"/>
    <property type="molecule type" value="Genomic_DNA"/>
</dbReference>